<proteinExistence type="predicted"/>
<dbReference type="InParanoid" id="A0A2K2CHZ0"/>
<evidence type="ECO:0000313" key="4">
    <source>
        <dbReference type="Proteomes" id="UP000008810"/>
    </source>
</evidence>
<organism evidence="2">
    <name type="scientific">Brachypodium distachyon</name>
    <name type="common">Purple false brome</name>
    <name type="synonym">Trachynia distachya</name>
    <dbReference type="NCBI Taxonomy" id="15368"/>
    <lineage>
        <taxon>Eukaryota</taxon>
        <taxon>Viridiplantae</taxon>
        <taxon>Streptophyta</taxon>
        <taxon>Embryophyta</taxon>
        <taxon>Tracheophyta</taxon>
        <taxon>Spermatophyta</taxon>
        <taxon>Magnoliopsida</taxon>
        <taxon>Liliopsida</taxon>
        <taxon>Poales</taxon>
        <taxon>Poaceae</taxon>
        <taxon>BOP clade</taxon>
        <taxon>Pooideae</taxon>
        <taxon>Stipodae</taxon>
        <taxon>Brachypodieae</taxon>
        <taxon>Brachypodium</taxon>
    </lineage>
</organism>
<name>A0A2K2CHZ0_BRADI</name>
<accession>A0A2K2CHZ0</accession>
<feature type="transmembrane region" description="Helical" evidence="1">
    <location>
        <begin position="24"/>
        <end position="47"/>
    </location>
</feature>
<dbReference type="EMBL" id="CM000884">
    <property type="protein sequence ID" value="PNT61643.1"/>
    <property type="molecule type" value="Genomic_DNA"/>
</dbReference>
<sequence length="269" mass="28403">MLLLVMGLLVVCMAIVMGVLLVCMAMVIGVAVISSVLVVCMAMVLGVALISGMLVVCMVAMVVGVAVISGALLVGVAVFARVHLFGVYQDFIGWYTASATSSESQPARREASAAIELEPCAMNFVAASRMRLAEVLLRLMIATASSMLEPSVAVPSVLQPWAAAAGDIVHSIRTAGESESVAVSSELERWAAAAGDVENFIPVSGELDPWAAAAGGGVLSFSFLISIPLQIITQILNFTLILFYPIPVDRLVKIQVGHEGKQRRKQSEW</sequence>
<keyword evidence="4" id="KW-1185">Reference proteome</keyword>
<reference evidence="2" key="2">
    <citation type="submission" date="2017-06" db="EMBL/GenBank/DDBJ databases">
        <title>WGS assembly of Brachypodium distachyon.</title>
        <authorList>
            <consortium name="The International Brachypodium Initiative"/>
            <person name="Lucas S."/>
            <person name="Harmon-Smith M."/>
            <person name="Lail K."/>
            <person name="Tice H."/>
            <person name="Grimwood J."/>
            <person name="Bruce D."/>
            <person name="Barry K."/>
            <person name="Shu S."/>
            <person name="Lindquist E."/>
            <person name="Wang M."/>
            <person name="Pitluck S."/>
            <person name="Vogel J.P."/>
            <person name="Garvin D.F."/>
            <person name="Mockler T.C."/>
            <person name="Schmutz J."/>
            <person name="Rokhsar D."/>
            <person name="Bevan M.W."/>
        </authorList>
    </citation>
    <scope>NUCLEOTIDE SEQUENCE</scope>
    <source>
        <strain evidence="2">Bd21</strain>
    </source>
</reference>
<evidence type="ECO:0000313" key="2">
    <source>
        <dbReference type="EMBL" id="PNT61643.1"/>
    </source>
</evidence>
<feature type="transmembrane region" description="Helical" evidence="1">
    <location>
        <begin position="54"/>
        <end position="80"/>
    </location>
</feature>
<keyword evidence="1" id="KW-0472">Membrane</keyword>
<protein>
    <submittedName>
        <fullName evidence="2 3">Uncharacterized protein</fullName>
    </submittedName>
</protein>
<feature type="transmembrane region" description="Helical" evidence="1">
    <location>
        <begin position="218"/>
        <end position="244"/>
    </location>
</feature>
<reference evidence="2 3" key="1">
    <citation type="journal article" date="2010" name="Nature">
        <title>Genome sequencing and analysis of the model grass Brachypodium distachyon.</title>
        <authorList>
            <consortium name="International Brachypodium Initiative"/>
        </authorList>
    </citation>
    <scope>NUCLEOTIDE SEQUENCE [LARGE SCALE GENOMIC DNA]</scope>
    <source>
        <strain evidence="2 3">Bd21</strain>
    </source>
</reference>
<evidence type="ECO:0000256" key="1">
    <source>
        <dbReference type="SAM" id="Phobius"/>
    </source>
</evidence>
<keyword evidence="1" id="KW-1133">Transmembrane helix</keyword>
<evidence type="ECO:0000313" key="3">
    <source>
        <dbReference type="EnsemblPlants" id="PNT61643"/>
    </source>
</evidence>
<dbReference type="AlphaFoldDB" id="A0A2K2CHZ0"/>
<dbReference type="EnsemblPlants" id="PNT61643">
    <property type="protein sequence ID" value="PNT61643"/>
    <property type="gene ID" value="BRADI_5g18204v3"/>
</dbReference>
<dbReference type="Gramene" id="PNT61643">
    <property type="protein sequence ID" value="PNT61643"/>
    <property type="gene ID" value="BRADI_5g18204v3"/>
</dbReference>
<dbReference type="Proteomes" id="UP000008810">
    <property type="component" value="Chromosome 5"/>
</dbReference>
<keyword evidence="1" id="KW-0812">Transmembrane</keyword>
<gene>
    <name evidence="2" type="ORF">BRADI_5g18204v3</name>
</gene>
<reference evidence="3" key="3">
    <citation type="submission" date="2018-08" db="UniProtKB">
        <authorList>
            <consortium name="EnsemblPlants"/>
        </authorList>
    </citation>
    <scope>IDENTIFICATION</scope>
    <source>
        <strain evidence="3">cv. Bd21</strain>
    </source>
</reference>